<evidence type="ECO:0000313" key="3">
    <source>
        <dbReference type="Proteomes" id="UP000887116"/>
    </source>
</evidence>
<feature type="compositionally biased region" description="Polar residues" evidence="1">
    <location>
        <begin position="1"/>
        <end position="13"/>
    </location>
</feature>
<reference evidence="2" key="1">
    <citation type="submission" date="2020-07" db="EMBL/GenBank/DDBJ databases">
        <title>Multicomponent nature underlies the extraordinary mechanical properties of spider dragline silk.</title>
        <authorList>
            <person name="Kono N."/>
            <person name="Nakamura H."/>
            <person name="Mori M."/>
            <person name="Yoshida Y."/>
            <person name="Ohtoshi R."/>
            <person name="Malay A.D."/>
            <person name="Moran D.A.P."/>
            <person name="Tomita M."/>
            <person name="Numata K."/>
            <person name="Arakawa K."/>
        </authorList>
    </citation>
    <scope>NUCLEOTIDE SEQUENCE</scope>
</reference>
<organism evidence="2 3">
    <name type="scientific">Trichonephila clavata</name>
    <name type="common">Joro spider</name>
    <name type="synonym">Nephila clavata</name>
    <dbReference type="NCBI Taxonomy" id="2740835"/>
    <lineage>
        <taxon>Eukaryota</taxon>
        <taxon>Metazoa</taxon>
        <taxon>Ecdysozoa</taxon>
        <taxon>Arthropoda</taxon>
        <taxon>Chelicerata</taxon>
        <taxon>Arachnida</taxon>
        <taxon>Araneae</taxon>
        <taxon>Araneomorphae</taxon>
        <taxon>Entelegynae</taxon>
        <taxon>Araneoidea</taxon>
        <taxon>Nephilidae</taxon>
        <taxon>Trichonephila</taxon>
    </lineage>
</organism>
<proteinExistence type="predicted"/>
<comment type="caution">
    <text evidence="2">The sequence shown here is derived from an EMBL/GenBank/DDBJ whole genome shotgun (WGS) entry which is preliminary data.</text>
</comment>
<sequence>MSSEITSMQTQIASLAEERDRLKSQLSSAERNAEEMRTGSLKRERARHREE</sequence>
<evidence type="ECO:0000256" key="1">
    <source>
        <dbReference type="SAM" id="MobiDB-lite"/>
    </source>
</evidence>
<feature type="compositionally biased region" description="Basic and acidic residues" evidence="1">
    <location>
        <begin position="31"/>
        <end position="51"/>
    </location>
</feature>
<name>A0A8X6H2N5_TRICU</name>
<keyword evidence="3" id="KW-1185">Reference proteome</keyword>
<dbReference type="OrthoDB" id="10036174at2759"/>
<gene>
    <name evidence="2" type="ORF">TNCT_204521</name>
</gene>
<dbReference type="EMBL" id="BMAO01037121">
    <property type="protein sequence ID" value="GFR15434.1"/>
    <property type="molecule type" value="Genomic_DNA"/>
</dbReference>
<dbReference type="AlphaFoldDB" id="A0A8X6H2N5"/>
<dbReference type="Proteomes" id="UP000887116">
    <property type="component" value="Unassembled WGS sequence"/>
</dbReference>
<evidence type="ECO:0000313" key="2">
    <source>
        <dbReference type="EMBL" id="GFR15434.1"/>
    </source>
</evidence>
<feature type="region of interest" description="Disordered" evidence="1">
    <location>
        <begin position="1"/>
        <end position="51"/>
    </location>
</feature>
<protein>
    <submittedName>
        <fullName evidence="2">Uncharacterized protein</fullName>
    </submittedName>
</protein>
<feature type="non-terminal residue" evidence="2">
    <location>
        <position position="51"/>
    </location>
</feature>
<accession>A0A8X6H2N5</accession>